<evidence type="ECO:0000313" key="1">
    <source>
        <dbReference type="EMBL" id="MDH8678236.1"/>
    </source>
</evidence>
<organism evidence="1 2">
    <name type="scientific">Fusibacter bizertensis</name>
    <dbReference type="NCBI Taxonomy" id="1488331"/>
    <lineage>
        <taxon>Bacteria</taxon>
        <taxon>Bacillati</taxon>
        <taxon>Bacillota</taxon>
        <taxon>Clostridia</taxon>
        <taxon>Eubacteriales</taxon>
        <taxon>Eubacteriales Family XII. Incertae Sedis</taxon>
        <taxon>Fusibacter</taxon>
    </lineage>
</organism>
<evidence type="ECO:0000313" key="2">
    <source>
        <dbReference type="Proteomes" id="UP001158045"/>
    </source>
</evidence>
<dbReference type="EMBL" id="JARYZI010000005">
    <property type="protein sequence ID" value="MDH8678236.1"/>
    <property type="molecule type" value="Genomic_DNA"/>
</dbReference>
<dbReference type="Pfam" id="PF10974">
    <property type="entry name" value="DUF2804"/>
    <property type="match status" value="1"/>
</dbReference>
<keyword evidence="2" id="KW-1185">Reference proteome</keyword>
<dbReference type="InterPro" id="IPR021243">
    <property type="entry name" value="DUF2804"/>
</dbReference>
<dbReference type="RefSeq" id="WP_281094076.1">
    <property type="nucleotide sequence ID" value="NZ_JARYZI010000005.1"/>
</dbReference>
<comment type="caution">
    <text evidence="1">The sequence shown here is derived from an EMBL/GenBank/DDBJ whole genome shotgun (WGS) entry which is preliminary data.</text>
</comment>
<dbReference type="PANTHER" id="PTHR35868:SF3">
    <property type="entry name" value="DUF2804 DOMAIN-CONTAINING PROTEIN"/>
    <property type="match status" value="1"/>
</dbReference>
<protein>
    <submittedName>
        <fullName evidence="1">DUF2804 domain-containing protein</fullName>
    </submittedName>
</protein>
<gene>
    <name evidence="1" type="ORF">QE109_08760</name>
</gene>
<sequence>MSQKELLPGDLLDQNGYLMQSGYSKQLIKKYNRKKIKAKRFKIKEWDYYLVYNNDFAVALTLADNSYMGMVSATIIDFKTMIEVTKSKIIPFTFGRLKMPECSYDGEASYKSSHVAIDFYHEIGARRLRLNYANFMENKPLIVDLNLYDAPEDSMVIATPFEEDKHAFYYNQKIVGIKANGSVNFDGRTYEFNPNDQMLGILDWGRGVWTYDNTWYWSSAVGEIDNHIFGFNLGYGFGDTTAATENMLFYDGKGHKIEHVKFQIPLNSEHELDYMSTWKFSSSDLRFEAIFEPIIDRSALISLGILKSDQHQVFGYFTGKAKLDDGTVINFDKFLGFAEKVRNKW</sequence>
<reference evidence="1 2" key="1">
    <citation type="submission" date="2023-04" db="EMBL/GenBank/DDBJ databases">
        <title>Fusibacter bizertensis strain WBS, isolated from littoral bottom sediments of the Arctic seas - biochemical and genomic analysis.</title>
        <authorList>
            <person name="Brioukhanov A.L."/>
        </authorList>
    </citation>
    <scope>NUCLEOTIDE SEQUENCE [LARGE SCALE GENOMIC DNA]</scope>
    <source>
        <strain evidence="1 2">WBS</strain>
    </source>
</reference>
<accession>A0ABT6NCX1</accession>
<name>A0ABT6NCX1_9FIRM</name>
<proteinExistence type="predicted"/>
<dbReference type="Proteomes" id="UP001158045">
    <property type="component" value="Unassembled WGS sequence"/>
</dbReference>
<dbReference type="PANTHER" id="PTHR35868">
    <property type="entry name" value="DUF2804 DOMAIN-CONTAINING PROTEIN-RELATED"/>
    <property type="match status" value="1"/>
</dbReference>